<dbReference type="EMBL" id="KB822723">
    <property type="protein sequence ID" value="ETN37589.1"/>
    <property type="molecule type" value="Genomic_DNA"/>
</dbReference>
<feature type="domain" description="NTF2-like" evidence="2">
    <location>
        <begin position="30"/>
        <end position="177"/>
    </location>
</feature>
<evidence type="ECO:0000256" key="1">
    <source>
        <dbReference type="SAM" id="SignalP"/>
    </source>
</evidence>
<protein>
    <recommendedName>
        <fullName evidence="2">NTF2-like domain-containing protein</fullName>
    </recommendedName>
</protein>
<dbReference type="GeneID" id="19974550"/>
<evidence type="ECO:0000313" key="3">
    <source>
        <dbReference type="EMBL" id="ETN37589.1"/>
    </source>
</evidence>
<gene>
    <name evidence="3" type="ORF">HMPREF1541_07211</name>
</gene>
<keyword evidence="4" id="KW-1185">Reference proteome</keyword>
<dbReference type="HOGENOM" id="CLU_096573_0_1_1"/>
<dbReference type="VEuPathDB" id="FungiDB:HMPREF1541_07211"/>
<dbReference type="OrthoDB" id="5596743at2759"/>
<dbReference type="AlphaFoldDB" id="W2RPD6"/>
<keyword evidence="1" id="KW-0732">Signal</keyword>
<feature type="chain" id="PRO_5004823645" description="NTF2-like domain-containing protein" evidence="1">
    <location>
        <begin position="18"/>
        <end position="188"/>
    </location>
</feature>
<sequence length="188" mass="19352">MKASIAALTSIVALASAAPPGFPPRPWCDLSEDTAAALVDGFGSLLTTFTTDNANKFLHASNFTDTSSSINFLTGQPLDGITFPNRDAFIAGQGAQPPIGFEVLGIDAVACKAPGDGVVAFRWKATVGGNQTGGAKGINVLYVTKEGVLEGQGVEGWVIESVFSEFNNAVWVQEFGGSCEVAAPPPAS</sequence>
<dbReference type="Proteomes" id="UP000030752">
    <property type="component" value="Unassembled WGS sequence"/>
</dbReference>
<organism evidence="3 4">
    <name type="scientific">Cyphellophora europaea (strain CBS 101466)</name>
    <name type="common">Phialophora europaea</name>
    <dbReference type="NCBI Taxonomy" id="1220924"/>
    <lineage>
        <taxon>Eukaryota</taxon>
        <taxon>Fungi</taxon>
        <taxon>Dikarya</taxon>
        <taxon>Ascomycota</taxon>
        <taxon>Pezizomycotina</taxon>
        <taxon>Eurotiomycetes</taxon>
        <taxon>Chaetothyriomycetidae</taxon>
        <taxon>Chaetothyriales</taxon>
        <taxon>Cyphellophoraceae</taxon>
        <taxon>Cyphellophora</taxon>
    </lineage>
</organism>
<feature type="signal peptide" evidence="1">
    <location>
        <begin position="1"/>
        <end position="17"/>
    </location>
</feature>
<reference evidence="3 4" key="1">
    <citation type="submission" date="2013-03" db="EMBL/GenBank/DDBJ databases">
        <title>The Genome Sequence of Phialophora europaea CBS 101466.</title>
        <authorList>
            <consortium name="The Broad Institute Genomics Platform"/>
            <person name="Cuomo C."/>
            <person name="de Hoog S."/>
            <person name="Gorbushina A."/>
            <person name="Walker B."/>
            <person name="Young S.K."/>
            <person name="Zeng Q."/>
            <person name="Gargeya S."/>
            <person name="Fitzgerald M."/>
            <person name="Haas B."/>
            <person name="Abouelleil A."/>
            <person name="Allen A.W."/>
            <person name="Alvarado L."/>
            <person name="Arachchi H.M."/>
            <person name="Berlin A.M."/>
            <person name="Chapman S.B."/>
            <person name="Gainer-Dewar J."/>
            <person name="Goldberg J."/>
            <person name="Griggs A."/>
            <person name="Gujja S."/>
            <person name="Hansen M."/>
            <person name="Howarth C."/>
            <person name="Imamovic A."/>
            <person name="Ireland A."/>
            <person name="Larimer J."/>
            <person name="McCowan C."/>
            <person name="Murphy C."/>
            <person name="Pearson M."/>
            <person name="Poon T.W."/>
            <person name="Priest M."/>
            <person name="Roberts A."/>
            <person name="Saif S."/>
            <person name="Shea T."/>
            <person name="Sisk P."/>
            <person name="Sykes S."/>
            <person name="Wortman J."/>
            <person name="Nusbaum C."/>
            <person name="Birren B."/>
        </authorList>
    </citation>
    <scope>NUCLEOTIDE SEQUENCE [LARGE SCALE GENOMIC DNA]</scope>
    <source>
        <strain evidence="3 4">CBS 101466</strain>
    </source>
</reference>
<evidence type="ECO:0000313" key="4">
    <source>
        <dbReference type="Proteomes" id="UP000030752"/>
    </source>
</evidence>
<evidence type="ECO:0000259" key="2">
    <source>
        <dbReference type="Pfam" id="PF26534"/>
    </source>
</evidence>
<name>W2RPD6_CYPE1</name>
<dbReference type="eggNOG" id="ENOG502RIUD">
    <property type="taxonomic scope" value="Eukaryota"/>
</dbReference>
<dbReference type="Pfam" id="PF26534">
    <property type="entry name" value="NTF2_7"/>
    <property type="match status" value="1"/>
</dbReference>
<proteinExistence type="predicted"/>
<dbReference type="RefSeq" id="XP_008719758.1">
    <property type="nucleotide sequence ID" value="XM_008721536.1"/>
</dbReference>
<dbReference type="InParanoid" id="W2RPD6"/>
<accession>W2RPD6</accession>
<dbReference type="InterPro" id="IPR058645">
    <property type="entry name" value="NTF2-like_dom_7"/>
</dbReference>